<feature type="signal peptide" evidence="5">
    <location>
        <begin position="1"/>
        <end position="21"/>
    </location>
</feature>
<comment type="subcellular location">
    <subcellularLocation>
        <location evidence="1 4">Cell outer membrane</location>
    </subcellularLocation>
</comment>
<dbReference type="Pfam" id="PF00593">
    <property type="entry name" value="TonB_dep_Rec_b-barrel"/>
    <property type="match status" value="1"/>
</dbReference>
<evidence type="ECO:0000259" key="7">
    <source>
        <dbReference type="Pfam" id="PF07715"/>
    </source>
</evidence>
<dbReference type="Gene3D" id="2.170.130.10">
    <property type="entry name" value="TonB-dependent receptor, plug domain"/>
    <property type="match status" value="1"/>
</dbReference>
<dbReference type="InterPro" id="IPR023996">
    <property type="entry name" value="TonB-dep_OMP_SusC/RagA"/>
</dbReference>
<keyword evidence="2 4" id="KW-0472">Membrane</keyword>
<dbReference type="InterPro" id="IPR000531">
    <property type="entry name" value="Beta-barrel_TonB"/>
</dbReference>
<dbReference type="Pfam" id="PF13715">
    <property type="entry name" value="CarbopepD_reg_2"/>
    <property type="match status" value="1"/>
</dbReference>
<dbReference type="STRING" id="390241.SAMN04488023_11752"/>
<evidence type="ECO:0000256" key="2">
    <source>
        <dbReference type="ARBA" id="ARBA00023136"/>
    </source>
</evidence>
<dbReference type="Gene3D" id="2.40.170.20">
    <property type="entry name" value="TonB-dependent receptor, beta-barrel domain"/>
    <property type="match status" value="1"/>
</dbReference>
<dbReference type="NCBIfam" id="TIGR04056">
    <property type="entry name" value="OMP_RagA_SusC"/>
    <property type="match status" value="1"/>
</dbReference>
<dbReference type="OrthoDB" id="604358at2"/>
<dbReference type="InterPro" id="IPR037066">
    <property type="entry name" value="Plug_dom_sf"/>
</dbReference>
<feature type="domain" description="TonB-dependent receptor-like beta-barrel" evidence="6">
    <location>
        <begin position="454"/>
        <end position="862"/>
    </location>
</feature>
<dbReference type="InterPro" id="IPR012910">
    <property type="entry name" value="Plug_dom"/>
</dbReference>
<organism evidence="8 9">
    <name type="scientific">Pedobacter rhizosphaerae</name>
    <dbReference type="NCBI Taxonomy" id="390241"/>
    <lineage>
        <taxon>Bacteria</taxon>
        <taxon>Pseudomonadati</taxon>
        <taxon>Bacteroidota</taxon>
        <taxon>Sphingobacteriia</taxon>
        <taxon>Sphingobacteriales</taxon>
        <taxon>Sphingobacteriaceae</taxon>
        <taxon>Pedobacter</taxon>
    </lineage>
</organism>
<evidence type="ECO:0000313" key="8">
    <source>
        <dbReference type="EMBL" id="SER81978.1"/>
    </source>
</evidence>
<comment type="similarity">
    <text evidence="4">Belongs to the TonB-dependent receptor family.</text>
</comment>
<dbReference type="SUPFAM" id="SSF49464">
    <property type="entry name" value="Carboxypeptidase regulatory domain-like"/>
    <property type="match status" value="1"/>
</dbReference>
<evidence type="ECO:0000256" key="5">
    <source>
        <dbReference type="SAM" id="SignalP"/>
    </source>
</evidence>
<evidence type="ECO:0000256" key="3">
    <source>
        <dbReference type="ARBA" id="ARBA00023237"/>
    </source>
</evidence>
<feature type="chain" id="PRO_5011486356" evidence="5">
    <location>
        <begin position="22"/>
        <end position="1154"/>
    </location>
</feature>
<name>A0A1H9SAM3_9SPHI</name>
<keyword evidence="9" id="KW-1185">Reference proteome</keyword>
<sequence length="1154" mass="126406">MKKKLLLIFIGTFLLFANAIAQQITVTGKVTSEDGPVPGVSVRVKGSNMVAQTNSDGLYTIKASKTDVLVFTFIGYLTAERPVAGNTTINVSLKTDSKGLDDVVVVGYGTQRKGNVTGAVSTIDVKKTLEGRPISDVGRALQGAASGLSITVPSAEIGSDPVIRIRGQLASFNGSAQPLVLVDNVEIPSLQLVNPNDIASITILKDAAASSIYGAKAAFGVVLITTKTGSATDKPSITYSNNFSYQNVWKDLKMADVNGLKYTVDAAERIGVTTPTGAFYYVDRASYEKAAAWKEKYGSTIGPDDPTVFGRDWYVQGANQKMGVRTYNPYDYMVREWAPTQQHNLSIGGTSGKTSYNIGLGLLDQSGMLKPAKEDRFTRYNASFKITSEINKYLTIRGGAIYSRRNKQYAYTTSSTTADPWLYLYRWSSIYPLGKDENGDPIRSPESEIASANTANILLNYANVNLGTTVNILKNWKVDLDYTFTNQNEDWRRPGTRFTARNSWVAPKARLNSSGAPIYVNDMGQVVSSTSPGAIAAYDLSMDMYTTPGSSPDHFARTATSFYSHTINALTTYNLKLKEDHDFKFIAGLNRVTSTAEAQFGQITNLSDINNPQFSFGTGLQTVLPTAVSLGLIPGGIRIFAPDKIWESQLGYFGRINYAYKNKYLLEGNIRYDGSSKFPEFLWWRWYPSFSAGWVASEEKFMAWTKPVLDQLKFRASWGSIGDQSVPNDLYLPIMPNGQVSWILNGARANYVGTPRAIAADIQWQDIVTTNFGVDATLLKNKLTASFDIFQRKTENMIVPTEGIPLTFGIASPQGNYGALNTKGWELTIDFNHRFQNGLGLNFKGNLSNAKTTLTAYGSGTQITSNYNGKDIGEIWGYRTDRLYQMDDFELDGSGKPILFTLTAAESKLNAGKQAYKLKPGPNGEKPVYQPFVQNSANFRFGPGDVKFKDVNGDGEISNGDGTLANPGDLEVIGNSNPRYEYGFRLGADFKGVDISAFFQGVGSRKIWGAGFLAIPGFNSADGAMPEAIASNYWTPQTPDAFYPAAYNNAASNTTNNMQVQDRYLLNMAYLRLKNLTVGYTFPSTLVKKAGISSLRVYTALENFFTWDHLGDLPIDPESVSGYSVWDQNNYNSGRTGTGIPAFKSVSFGVQLNF</sequence>
<dbReference type="RefSeq" id="WP_090885498.1">
    <property type="nucleotide sequence ID" value="NZ_FOGG01000017.1"/>
</dbReference>
<proteinExistence type="inferred from homology"/>
<accession>A0A1H9SAM3</accession>
<dbReference type="GO" id="GO:0009279">
    <property type="term" value="C:cell outer membrane"/>
    <property type="evidence" value="ECO:0007669"/>
    <property type="project" value="UniProtKB-SubCell"/>
</dbReference>
<evidence type="ECO:0000256" key="1">
    <source>
        <dbReference type="ARBA" id="ARBA00004442"/>
    </source>
</evidence>
<dbReference type="SUPFAM" id="SSF56935">
    <property type="entry name" value="Porins"/>
    <property type="match status" value="1"/>
</dbReference>
<dbReference type="Gene3D" id="2.60.40.1120">
    <property type="entry name" value="Carboxypeptidase-like, regulatory domain"/>
    <property type="match status" value="1"/>
</dbReference>
<feature type="domain" description="TonB-dependent receptor plug" evidence="7">
    <location>
        <begin position="115"/>
        <end position="221"/>
    </location>
</feature>
<dbReference type="InterPro" id="IPR008969">
    <property type="entry name" value="CarboxyPept-like_regulatory"/>
</dbReference>
<evidence type="ECO:0000256" key="4">
    <source>
        <dbReference type="RuleBase" id="RU003357"/>
    </source>
</evidence>
<dbReference type="NCBIfam" id="TIGR04057">
    <property type="entry name" value="SusC_RagA_signa"/>
    <property type="match status" value="1"/>
</dbReference>
<dbReference type="EMBL" id="FOGG01000017">
    <property type="protein sequence ID" value="SER81978.1"/>
    <property type="molecule type" value="Genomic_DNA"/>
</dbReference>
<gene>
    <name evidence="8" type="ORF">SAMN04488023_11752</name>
</gene>
<dbReference type="InterPro" id="IPR036942">
    <property type="entry name" value="Beta-barrel_TonB_sf"/>
</dbReference>
<keyword evidence="3" id="KW-0998">Cell outer membrane</keyword>
<dbReference type="Proteomes" id="UP000199572">
    <property type="component" value="Unassembled WGS sequence"/>
</dbReference>
<protein>
    <submittedName>
        <fullName evidence="8">TonB-linked outer membrane protein, SusC/RagA family</fullName>
    </submittedName>
</protein>
<reference evidence="8 9" key="1">
    <citation type="submission" date="2016-10" db="EMBL/GenBank/DDBJ databases">
        <authorList>
            <person name="de Groot N.N."/>
        </authorList>
    </citation>
    <scope>NUCLEOTIDE SEQUENCE [LARGE SCALE GENOMIC DNA]</scope>
    <source>
        <strain evidence="8 9">DSM 18610</strain>
    </source>
</reference>
<dbReference type="AlphaFoldDB" id="A0A1H9SAM3"/>
<dbReference type="InterPro" id="IPR023997">
    <property type="entry name" value="TonB-dep_OMP_SusC/RagA_CS"/>
</dbReference>
<keyword evidence="4" id="KW-0798">TonB box</keyword>
<keyword evidence="5" id="KW-0732">Signal</keyword>
<dbReference type="Pfam" id="PF07715">
    <property type="entry name" value="Plug"/>
    <property type="match status" value="1"/>
</dbReference>
<evidence type="ECO:0000313" key="9">
    <source>
        <dbReference type="Proteomes" id="UP000199572"/>
    </source>
</evidence>
<evidence type="ECO:0000259" key="6">
    <source>
        <dbReference type="Pfam" id="PF00593"/>
    </source>
</evidence>